<dbReference type="InterPro" id="IPR005135">
    <property type="entry name" value="Endo/exonuclease/phosphatase"/>
</dbReference>
<keyword evidence="3" id="KW-1185">Reference proteome</keyword>
<dbReference type="InterPro" id="IPR051916">
    <property type="entry name" value="GPI-anchor_lipid_remodeler"/>
</dbReference>
<sequence>MAAALTHNVLMFVIGTFNTLNLALPHAAFYDNAQPYGDDEYAKRRDWIGSQLDQLGAHVVALQEVFHLKALREAMAASRWMKDAQIIAPGIPEDHSGATSEAPLKPRLAMLSRLPVIEFTLHEQIAPEDRIAPPGLAAPERFSRPVLEALIGGPAGPIRVITVHLKSKRPALLDDERESDPAHHARGMARSLAIRASEALALRQIIVQRLWRTREPLVVLGDFNDLVTSPTTVLVAATRFMRGDESQRDCMLFDAFDLQKMRQLPFAGVQRRDTSFTHTHEQVPETIDHILVSEEFAPFSKNALGWVHRVDYFNDHLGLRRRGEREARIYSDHGQVVATLHFHGAAPATAMSLPATTAPNA</sequence>
<dbReference type="PANTHER" id="PTHR14859:SF15">
    <property type="entry name" value="ENDONUCLEASE_EXONUCLEASE_PHOSPHATASE DOMAIN-CONTAINING PROTEIN"/>
    <property type="match status" value="1"/>
</dbReference>
<dbReference type="InterPro" id="IPR036691">
    <property type="entry name" value="Endo/exonu/phosph_ase_sf"/>
</dbReference>
<organism evidence="2 3">
    <name type="scientific">Piscinibacterium candidicorallinum</name>
    <dbReference type="NCBI Taxonomy" id="1793872"/>
    <lineage>
        <taxon>Bacteria</taxon>
        <taxon>Pseudomonadati</taxon>
        <taxon>Pseudomonadota</taxon>
        <taxon>Betaproteobacteria</taxon>
        <taxon>Burkholderiales</taxon>
        <taxon>Piscinibacterium</taxon>
    </lineage>
</organism>
<name>A0ABV7H9C4_9BURK</name>
<proteinExistence type="predicted"/>
<reference evidence="3" key="1">
    <citation type="journal article" date="2019" name="Int. J. Syst. Evol. Microbiol.">
        <title>The Global Catalogue of Microorganisms (GCM) 10K type strain sequencing project: providing services to taxonomists for standard genome sequencing and annotation.</title>
        <authorList>
            <consortium name="The Broad Institute Genomics Platform"/>
            <consortium name="The Broad Institute Genome Sequencing Center for Infectious Disease"/>
            <person name="Wu L."/>
            <person name="Ma J."/>
        </authorList>
    </citation>
    <scope>NUCLEOTIDE SEQUENCE [LARGE SCALE GENOMIC DNA]</scope>
    <source>
        <strain evidence="3">KCTC 52168</strain>
    </source>
</reference>
<accession>A0ABV7H9C4</accession>
<dbReference type="Proteomes" id="UP001595556">
    <property type="component" value="Unassembled WGS sequence"/>
</dbReference>
<dbReference type="Pfam" id="PF03372">
    <property type="entry name" value="Exo_endo_phos"/>
    <property type="match status" value="1"/>
</dbReference>
<keyword evidence="2" id="KW-0540">Nuclease</keyword>
<dbReference type="GO" id="GO:0004519">
    <property type="term" value="F:endonuclease activity"/>
    <property type="evidence" value="ECO:0007669"/>
    <property type="project" value="UniProtKB-KW"/>
</dbReference>
<dbReference type="EMBL" id="JBHRTI010000010">
    <property type="protein sequence ID" value="MFC3149065.1"/>
    <property type="molecule type" value="Genomic_DNA"/>
</dbReference>
<comment type="caution">
    <text evidence="2">The sequence shown here is derived from an EMBL/GenBank/DDBJ whole genome shotgun (WGS) entry which is preliminary data.</text>
</comment>
<feature type="domain" description="Endonuclease/exonuclease/phosphatase" evidence="1">
    <location>
        <begin position="12"/>
        <end position="333"/>
    </location>
</feature>
<evidence type="ECO:0000313" key="3">
    <source>
        <dbReference type="Proteomes" id="UP001595556"/>
    </source>
</evidence>
<gene>
    <name evidence="2" type="ORF">ACFOEN_15675</name>
</gene>
<evidence type="ECO:0000313" key="2">
    <source>
        <dbReference type="EMBL" id="MFC3149065.1"/>
    </source>
</evidence>
<protein>
    <submittedName>
        <fullName evidence="2">Endonuclease/exonuclease/phosphatase family protein</fullName>
    </submittedName>
</protein>
<evidence type="ECO:0000259" key="1">
    <source>
        <dbReference type="Pfam" id="PF03372"/>
    </source>
</evidence>
<dbReference type="RefSeq" id="WP_377305536.1">
    <property type="nucleotide sequence ID" value="NZ_CP180191.1"/>
</dbReference>
<keyword evidence="2" id="KW-0378">Hydrolase</keyword>
<dbReference type="Gene3D" id="3.60.10.10">
    <property type="entry name" value="Endonuclease/exonuclease/phosphatase"/>
    <property type="match status" value="1"/>
</dbReference>
<dbReference type="SUPFAM" id="SSF56219">
    <property type="entry name" value="DNase I-like"/>
    <property type="match status" value="1"/>
</dbReference>
<keyword evidence="2" id="KW-0255">Endonuclease</keyword>
<dbReference type="PANTHER" id="PTHR14859">
    <property type="entry name" value="CALCOFLUOR WHITE HYPERSENSITIVE PROTEIN PRECURSOR"/>
    <property type="match status" value="1"/>
</dbReference>